<protein>
    <submittedName>
        <fullName evidence="2">Alpha/beta hydrolase</fullName>
    </submittedName>
</protein>
<dbReference type="PRINTS" id="PR00412">
    <property type="entry name" value="EPOXHYDRLASE"/>
</dbReference>
<dbReference type="EMBL" id="QYUO01000003">
    <property type="protein sequence ID" value="RJF91693.1"/>
    <property type="molecule type" value="Genomic_DNA"/>
</dbReference>
<accession>A0A3A3G0U3</accession>
<reference evidence="3" key="1">
    <citation type="submission" date="2018-09" db="EMBL/GenBank/DDBJ databases">
        <authorList>
            <person name="Zhu H."/>
        </authorList>
    </citation>
    <scope>NUCLEOTIDE SEQUENCE [LARGE SCALE GENOMIC DNA]</scope>
    <source>
        <strain evidence="3">K1R23-30</strain>
    </source>
</reference>
<dbReference type="PRINTS" id="PR00111">
    <property type="entry name" value="ABHYDROLASE"/>
</dbReference>
<evidence type="ECO:0000313" key="2">
    <source>
        <dbReference type="EMBL" id="RJF91693.1"/>
    </source>
</evidence>
<dbReference type="PANTHER" id="PTHR43194">
    <property type="entry name" value="HYDROLASE ALPHA/BETA FOLD FAMILY"/>
    <property type="match status" value="1"/>
</dbReference>
<sequence>MSHDIAKRTFTGTGNYRLVADAGGDPSAPAVVLLHGGGQTRHSWGKAQRDLIDTGYYVVSVDARGHGESDWISNGDYSLEAQVGDVVAVVNSIGGKPALVGASMGGVNALIACGTHPDLASALVLVDVTPRLEPQGVAHIHNFMSANPDGFASVAEADDAVAAYNPTRPRPRNLDGLSKNLRLRDNGRWYWHWDPNFIAGDRHLKLARIADRMRKASENIKLPALLVRGQQSDVVSPEGVAEFRTLMPHLEFADIQGAGHMIAGDRNDAFNAAVHDFLLRHLPPA</sequence>
<evidence type="ECO:0000259" key="1">
    <source>
        <dbReference type="Pfam" id="PF00561"/>
    </source>
</evidence>
<dbReference type="GO" id="GO:0016787">
    <property type="term" value="F:hydrolase activity"/>
    <property type="evidence" value="ECO:0007669"/>
    <property type="project" value="UniProtKB-KW"/>
</dbReference>
<dbReference type="InterPro" id="IPR029058">
    <property type="entry name" value="AB_hydrolase_fold"/>
</dbReference>
<dbReference type="Proteomes" id="UP000265955">
    <property type="component" value="Unassembled WGS sequence"/>
</dbReference>
<keyword evidence="3" id="KW-1185">Reference proteome</keyword>
<dbReference type="OrthoDB" id="9796770at2"/>
<keyword evidence="2" id="KW-0378">Hydrolase</keyword>
<dbReference type="InterPro" id="IPR000639">
    <property type="entry name" value="Epox_hydrolase-like"/>
</dbReference>
<gene>
    <name evidence="2" type="ORF">D3871_23655</name>
</gene>
<organism evidence="2 3">
    <name type="scientific">Noviherbaspirillum saxi</name>
    <dbReference type="NCBI Taxonomy" id="2320863"/>
    <lineage>
        <taxon>Bacteria</taxon>
        <taxon>Pseudomonadati</taxon>
        <taxon>Pseudomonadota</taxon>
        <taxon>Betaproteobacteria</taxon>
        <taxon>Burkholderiales</taxon>
        <taxon>Oxalobacteraceae</taxon>
        <taxon>Noviherbaspirillum</taxon>
    </lineage>
</organism>
<proteinExistence type="predicted"/>
<dbReference type="AlphaFoldDB" id="A0A3A3G0U3"/>
<dbReference type="Gene3D" id="3.40.50.1820">
    <property type="entry name" value="alpha/beta hydrolase"/>
    <property type="match status" value="1"/>
</dbReference>
<dbReference type="RefSeq" id="WP_119771591.1">
    <property type="nucleotide sequence ID" value="NZ_QYUO01000003.1"/>
</dbReference>
<name>A0A3A3G0U3_9BURK</name>
<dbReference type="PANTHER" id="PTHR43194:SF2">
    <property type="entry name" value="PEROXISOMAL MEMBRANE PROTEIN LPX1"/>
    <property type="match status" value="1"/>
</dbReference>
<evidence type="ECO:0000313" key="3">
    <source>
        <dbReference type="Proteomes" id="UP000265955"/>
    </source>
</evidence>
<comment type="caution">
    <text evidence="2">The sequence shown here is derived from an EMBL/GenBank/DDBJ whole genome shotgun (WGS) entry which is preliminary data.</text>
</comment>
<dbReference type="SUPFAM" id="SSF53474">
    <property type="entry name" value="alpha/beta-Hydrolases"/>
    <property type="match status" value="1"/>
</dbReference>
<dbReference type="InterPro" id="IPR050228">
    <property type="entry name" value="Carboxylesterase_BioH"/>
</dbReference>
<dbReference type="InterPro" id="IPR000073">
    <property type="entry name" value="AB_hydrolase_1"/>
</dbReference>
<dbReference type="Pfam" id="PF00561">
    <property type="entry name" value="Abhydrolase_1"/>
    <property type="match status" value="1"/>
</dbReference>
<feature type="domain" description="AB hydrolase-1" evidence="1">
    <location>
        <begin position="29"/>
        <end position="262"/>
    </location>
</feature>